<evidence type="ECO:0008006" key="5">
    <source>
        <dbReference type="Google" id="ProtNLM"/>
    </source>
</evidence>
<keyword evidence="1" id="KW-0812">Transmembrane</keyword>
<evidence type="ECO:0000256" key="1">
    <source>
        <dbReference type="SAM" id="Phobius"/>
    </source>
</evidence>
<name>A0A1Y2IVW2_TRAC3</name>
<dbReference type="EMBL" id="KZ084095">
    <property type="protein sequence ID" value="OSD04744.1"/>
    <property type="molecule type" value="Genomic_DNA"/>
</dbReference>
<keyword evidence="4" id="KW-1185">Reference proteome</keyword>
<dbReference type="AlphaFoldDB" id="A0A1Y2IVW2"/>
<sequence length="303" mass="33246">MPSSGRVFLLVASVIIHTLLVYSGETSLGAVCSTDNDRLDSASHKFLSDCDDTTFCSASVNGTCQPRLCRRDEFPFGFTNFTSLPPLCQNGTFCPDEGSGCKPLWTVGSACQMDRDDQCAPPPNWADLASNQNFNGSLCLKSTCTFANMSLGQPCILDGVTYIDLGPNGEQFSNTVTRHNCQTSQLYCDTSLQVCVPTKSLGASCGSDQECRSFNCGPGGVCVDPPETPRRVEAWQVALTSLSIITAMAVTVVMLTLVHKRLRLQRYREIREYYEEQISLRKSLSVLHAAAADRYLDEKRHFD</sequence>
<gene>
    <name evidence="3" type="ORF">PYCCODRAFT_1406863</name>
</gene>
<evidence type="ECO:0000313" key="4">
    <source>
        <dbReference type="Proteomes" id="UP000193067"/>
    </source>
</evidence>
<organism evidence="3 4">
    <name type="scientific">Trametes coccinea (strain BRFM310)</name>
    <name type="common">Pycnoporus coccineus</name>
    <dbReference type="NCBI Taxonomy" id="1353009"/>
    <lineage>
        <taxon>Eukaryota</taxon>
        <taxon>Fungi</taxon>
        <taxon>Dikarya</taxon>
        <taxon>Basidiomycota</taxon>
        <taxon>Agaricomycotina</taxon>
        <taxon>Agaricomycetes</taxon>
        <taxon>Polyporales</taxon>
        <taxon>Polyporaceae</taxon>
        <taxon>Trametes</taxon>
    </lineage>
</organism>
<keyword evidence="2" id="KW-0732">Signal</keyword>
<reference evidence="3 4" key="1">
    <citation type="journal article" date="2015" name="Biotechnol. Biofuels">
        <title>Enhanced degradation of softwood versus hardwood by the white-rot fungus Pycnoporus coccineus.</title>
        <authorList>
            <person name="Couturier M."/>
            <person name="Navarro D."/>
            <person name="Chevret D."/>
            <person name="Henrissat B."/>
            <person name="Piumi F."/>
            <person name="Ruiz-Duenas F.J."/>
            <person name="Martinez A.T."/>
            <person name="Grigoriev I.V."/>
            <person name="Riley R."/>
            <person name="Lipzen A."/>
            <person name="Berrin J.G."/>
            <person name="Master E.R."/>
            <person name="Rosso M.N."/>
        </authorList>
    </citation>
    <scope>NUCLEOTIDE SEQUENCE [LARGE SCALE GENOMIC DNA]</scope>
    <source>
        <strain evidence="3 4">BRFM310</strain>
    </source>
</reference>
<protein>
    <recommendedName>
        <fullName evidence="5">Dickkopf N-terminal cysteine-rich domain-containing protein</fullName>
    </recommendedName>
</protein>
<feature type="chain" id="PRO_5012598628" description="Dickkopf N-terminal cysteine-rich domain-containing protein" evidence="2">
    <location>
        <begin position="24"/>
        <end position="303"/>
    </location>
</feature>
<evidence type="ECO:0000313" key="3">
    <source>
        <dbReference type="EMBL" id="OSD04744.1"/>
    </source>
</evidence>
<evidence type="ECO:0000256" key="2">
    <source>
        <dbReference type="SAM" id="SignalP"/>
    </source>
</evidence>
<keyword evidence="1" id="KW-1133">Transmembrane helix</keyword>
<dbReference type="OrthoDB" id="195231at2759"/>
<feature type="transmembrane region" description="Helical" evidence="1">
    <location>
        <begin position="234"/>
        <end position="258"/>
    </location>
</feature>
<feature type="signal peptide" evidence="2">
    <location>
        <begin position="1"/>
        <end position="23"/>
    </location>
</feature>
<accession>A0A1Y2IVW2</accession>
<keyword evidence="1" id="KW-0472">Membrane</keyword>
<dbReference type="STRING" id="1353009.A0A1Y2IVW2"/>
<dbReference type="Proteomes" id="UP000193067">
    <property type="component" value="Unassembled WGS sequence"/>
</dbReference>
<proteinExistence type="predicted"/>